<keyword evidence="2" id="KW-1185">Reference proteome</keyword>
<dbReference type="RefSeq" id="WP_228227134.1">
    <property type="nucleotide sequence ID" value="NZ_JAJGNP010000006.1"/>
</dbReference>
<organism evidence="1 2">
    <name type="scientific">Sphingobium soli</name>
    <dbReference type="NCBI Taxonomy" id="1591116"/>
    <lineage>
        <taxon>Bacteria</taxon>
        <taxon>Pseudomonadati</taxon>
        <taxon>Pseudomonadota</taxon>
        <taxon>Alphaproteobacteria</taxon>
        <taxon>Sphingomonadales</taxon>
        <taxon>Sphingomonadaceae</taxon>
        <taxon>Sphingobium</taxon>
    </lineage>
</organism>
<comment type="caution">
    <text evidence="1">The sequence shown here is derived from an EMBL/GenBank/DDBJ whole genome shotgun (WGS) entry which is preliminary data.</text>
</comment>
<gene>
    <name evidence="1" type="ORF">LL253_10320</name>
</gene>
<name>A0ABS8H3W6_9SPHN</name>
<dbReference type="EMBL" id="JAJGNP010000006">
    <property type="protein sequence ID" value="MCC4233083.1"/>
    <property type="molecule type" value="Genomic_DNA"/>
</dbReference>
<accession>A0ABS8H3W6</accession>
<proteinExistence type="predicted"/>
<sequence>MKDRQDFLTGLEPQEVAQGLGGFGDYLAYVFPQFGRVVLESLRRDNAIYVFKGKWESFSRLTKRQIIDANVHDARVLHTKGWQDRLMTVLHNN</sequence>
<reference evidence="1 2" key="1">
    <citation type="submission" date="2021-10" db="EMBL/GenBank/DDBJ databases">
        <title>The diversity and Nitrogen Metabolism of Culturable Nitrate-Utilizing Bacteria Within the Oxygen Minimum Zone of the Changjiang (Yangtze River)Estuary.</title>
        <authorList>
            <person name="Zhang D."/>
            <person name="Zheng J."/>
            <person name="Liu S."/>
            <person name="He W."/>
        </authorList>
    </citation>
    <scope>NUCLEOTIDE SEQUENCE [LARGE SCALE GENOMIC DNA]</scope>
    <source>
        <strain evidence="1 2">FXH275-2</strain>
    </source>
</reference>
<protein>
    <submittedName>
        <fullName evidence="1">Uncharacterized protein</fullName>
    </submittedName>
</protein>
<evidence type="ECO:0000313" key="1">
    <source>
        <dbReference type="EMBL" id="MCC4233083.1"/>
    </source>
</evidence>
<evidence type="ECO:0000313" key="2">
    <source>
        <dbReference type="Proteomes" id="UP001198830"/>
    </source>
</evidence>
<dbReference type="Proteomes" id="UP001198830">
    <property type="component" value="Unassembled WGS sequence"/>
</dbReference>